<evidence type="ECO:0000256" key="3">
    <source>
        <dbReference type="ARBA" id="ARBA00022722"/>
    </source>
</evidence>
<gene>
    <name evidence="9" type="ORF">CDL12_16549</name>
</gene>
<evidence type="ECO:0000259" key="8">
    <source>
        <dbReference type="Pfam" id="PF17921"/>
    </source>
</evidence>
<dbReference type="Pfam" id="PF17921">
    <property type="entry name" value="Integrase_H2C2"/>
    <property type="match status" value="1"/>
</dbReference>
<evidence type="ECO:0000256" key="4">
    <source>
        <dbReference type="ARBA" id="ARBA00022759"/>
    </source>
</evidence>
<feature type="domain" description="Integrase zinc-binding" evidence="8">
    <location>
        <begin position="155"/>
        <end position="205"/>
    </location>
</feature>
<sequence>MGRFMANALLNSGLRPSTNFFHLLSSPDTTCRAYYYASKILNDAQFNYTTTEKGLLVVVFAFDKFRSYLVGTKVIVNTNHSAIKYLIEKKDAKPRLIRWVLLLQEFDLEIRDRKGIENPIANHLSRLEPYAKPIEPNLINNNFLDEQLLAVIEMNDILEQCHASPYGGHFQGGRTVAKILQFGFYWPNLFKDTHLFIANCDICQREGNISRRYEMSLNMILKVVAITIPSNDSKVVVESED</sequence>
<evidence type="ECO:0000256" key="6">
    <source>
        <dbReference type="ARBA" id="ARBA00022918"/>
    </source>
</evidence>
<evidence type="ECO:0000313" key="10">
    <source>
        <dbReference type="Proteomes" id="UP000231279"/>
    </source>
</evidence>
<dbReference type="GO" id="GO:0016787">
    <property type="term" value="F:hydrolase activity"/>
    <property type="evidence" value="ECO:0007669"/>
    <property type="project" value="UniProtKB-KW"/>
</dbReference>
<evidence type="ECO:0000256" key="5">
    <source>
        <dbReference type="ARBA" id="ARBA00022801"/>
    </source>
</evidence>
<dbReference type="PANTHER" id="PTHR37984:SF5">
    <property type="entry name" value="PROTEIN NYNRIN-LIKE"/>
    <property type="match status" value="1"/>
</dbReference>
<dbReference type="GO" id="GO:0004519">
    <property type="term" value="F:endonuclease activity"/>
    <property type="evidence" value="ECO:0007669"/>
    <property type="project" value="UniProtKB-KW"/>
</dbReference>
<dbReference type="GO" id="GO:0003964">
    <property type="term" value="F:RNA-directed DNA polymerase activity"/>
    <property type="evidence" value="ECO:0007669"/>
    <property type="project" value="UniProtKB-KW"/>
</dbReference>
<evidence type="ECO:0000256" key="1">
    <source>
        <dbReference type="ARBA" id="ARBA00022679"/>
    </source>
</evidence>
<evidence type="ECO:0000259" key="7">
    <source>
        <dbReference type="Pfam" id="PF17917"/>
    </source>
</evidence>
<dbReference type="Pfam" id="PF17917">
    <property type="entry name" value="RT_RNaseH"/>
    <property type="match status" value="1"/>
</dbReference>
<keyword evidence="9" id="KW-0239">DNA-directed DNA polymerase</keyword>
<dbReference type="PANTHER" id="PTHR37984">
    <property type="entry name" value="PROTEIN CBG26694"/>
    <property type="match status" value="1"/>
</dbReference>
<protein>
    <submittedName>
        <fullName evidence="9">DNA-directed DNA polymerase</fullName>
        <ecNumber evidence="9">2.7.7.7</ecNumber>
    </submittedName>
</protein>
<keyword evidence="5" id="KW-0378">Hydrolase</keyword>
<dbReference type="EMBL" id="NKXS01003095">
    <property type="protein sequence ID" value="PIN10857.1"/>
    <property type="molecule type" value="Genomic_DNA"/>
</dbReference>
<dbReference type="EC" id="2.7.7.7" evidence="9"/>
<keyword evidence="4" id="KW-0255">Endonuclease</keyword>
<evidence type="ECO:0000313" key="9">
    <source>
        <dbReference type="EMBL" id="PIN10857.1"/>
    </source>
</evidence>
<dbReference type="InterPro" id="IPR043502">
    <property type="entry name" value="DNA/RNA_pol_sf"/>
</dbReference>
<dbReference type="InterPro" id="IPR050951">
    <property type="entry name" value="Retrovirus_Pol_polyprotein"/>
</dbReference>
<dbReference type="Proteomes" id="UP000231279">
    <property type="component" value="Unassembled WGS sequence"/>
</dbReference>
<dbReference type="CDD" id="cd09274">
    <property type="entry name" value="RNase_HI_RT_Ty3"/>
    <property type="match status" value="1"/>
</dbReference>
<dbReference type="OrthoDB" id="1739755at2759"/>
<dbReference type="Gene3D" id="1.10.340.70">
    <property type="match status" value="1"/>
</dbReference>
<name>A0A2G9H006_9LAMI</name>
<dbReference type="STRING" id="429701.A0A2G9H006"/>
<dbReference type="InterPro" id="IPR041373">
    <property type="entry name" value="RT_RNaseH"/>
</dbReference>
<keyword evidence="3" id="KW-0540">Nuclease</keyword>
<evidence type="ECO:0000256" key="2">
    <source>
        <dbReference type="ARBA" id="ARBA00022695"/>
    </source>
</evidence>
<keyword evidence="6" id="KW-0695">RNA-directed DNA polymerase</keyword>
<reference evidence="10" key="1">
    <citation type="journal article" date="2018" name="Gigascience">
        <title>Genome assembly of the Pink Ipe (Handroanthus impetiginosus, Bignoniaceae), a highly valued, ecologically keystone Neotropical timber forest tree.</title>
        <authorList>
            <person name="Silva-Junior O.B."/>
            <person name="Grattapaglia D."/>
            <person name="Novaes E."/>
            <person name="Collevatti R.G."/>
        </authorList>
    </citation>
    <scope>NUCLEOTIDE SEQUENCE [LARGE SCALE GENOMIC DNA]</scope>
    <source>
        <strain evidence="10">cv. UFG-1</strain>
    </source>
</reference>
<feature type="domain" description="Reverse transcriptase RNase H-like" evidence="7">
    <location>
        <begin position="31"/>
        <end position="106"/>
    </location>
</feature>
<comment type="caution">
    <text evidence="9">The sequence shown here is derived from an EMBL/GenBank/DDBJ whole genome shotgun (WGS) entry which is preliminary data.</text>
</comment>
<dbReference type="GO" id="GO:0003887">
    <property type="term" value="F:DNA-directed DNA polymerase activity"/>
    <property type="evidence" value="ECO:0007669"/>
    <property type="project" value="UniProtKB-KW"/>
</dbReference>
<dbReference type="AlphaFoldDB" id="A0A2G9H006"/>
<dbReference type="InterPro" id="IPR041588">
    <property type="entry name" value="Integrase_H2C2"/>
</dbReference>
<accession>A0A2G9H006</accession>
<dbReference type="SUPFAM" id="SSF56672">
    <property type="entry name" value="DNA/RNA polymerases"/>
    <property type="match status" value="1"/>
</dbReference>
<keyword evidence="2 9" id="KW-0548">Nucleotidyltransferase</keyword>
<keyword evidence="1 9" id="KW-0808">Transferase</keyword>
<organism evidence="9 10">
    <name type="scientific">Handroanthus impetiginosus</name>
    <dbReference type="NCBI Taxonomy" id="429701"/>
    <lineage>
        <taxon>Eukaryota</taxon>
        <taxon>Viridiplantae</taxon>
        <taxon>Streptophyta</taxon>
        <taxon>Embryophyta</taxon>
        <taxon>Tracheophyta</taxon>
        <taxon>Spermatophyta</taxon>
        <taxon>Magnoliopsida</taxon>
        <taxon>eudicotyledons</taxon>
        <taxon>Gunneridae</taxon>
        <taxon>Pentapetalae</taxon>
        <taxon>asterids</taxon>
        <taxon>lamiids</taxon>
        <taxon>Lamiales</taxon>
        <taxon>Bignoniaceae</taxon>
        <taxon>Crescentiina</taxon>
        <taxon>Tabebuia alliance</taxon>
        <taxon>Handroanthus</taxon>
    </lineage>
</organism>
<keyword evidence="10" id="KW-1185">Reference proteome</keyword>
<proteinExistence type="predicted"/>